<feature type="coiled-coil region" evidence="5">
    <location>
        <begin position="96"/>
        <end position="123"/>
    </location>
</feature>
<comment type="subunit">
    <text evidence="4">Interacts with HscA and stimulates its ATPase activity.</text>
</comment>
<dbReference type="SUPFAM" id="SSF47144">
    <property type="entry name" value="HSC20 (HSCB), C-terminal oligomerisation domain"/>
    <property type="match status" value="1"/>
</dbReference>
<evidence type="ECO:0000313" key="8">
    <source>
        <dbReference type="Proteomes" id="UP001548590"/>
    </source>
</evidence>
<evidence type="ECO:0000256" key="4">
    <source>
        <dbReference type="HAMAP-Rule" id="MF_00682"/>
    </source>
</evidence>
<keyword evidence="8" id="KW-1185">Reference proteome</keyword>
<evidence type="ECO:0000259" key="6">
    <source>
        <dbReference type="PROSITE" id="PS50076"/>
    </source>
</evidence>
<dbReference type="InterPro" id="IPR004640">
    <property type="entry name" value="HscB"/>
</dbReference>
<evidence type="ECO:0000256" key="5">
    <source>
        <dbReference type="SAM" id="Coils"/>
    </source>
</evidence>
<proteinExistence type="inferred from homology"/>
<dbReference type="SMART" id="SM00271">
    <property type="entry name" value="DnaJ"/>
    <property type="match status" value="1"/>
</dbReference>
<keyword evidence="5" id="KW-0175">Coiled coil</keyword>
<dbReference type="Proteomes" id="UP001548590">
    <property type="component" value="Unassembled WGS sequence"/>
</dbReference>
<accession>A0ABV2CL76</accession>
<sequence length="170" mass="19932">MQEYFSLFGLPERYMLDLSQLDTAYRNVQAQVHPDRFAHRPEAERRVAMQWATHANEAFRTLRNPIGRARYLLSRRGVEIDGERNTAMSSAFLMQQMEWRESVEEAQGNIDELDRLNRELARDERVMLDDLARALDESADLVTAAELVRRLMFMEKLRQEISDALSQLEN</sequence>
<dbReference type="PROSITE" id="PS50076">
    <property type="entry name" value="DNAJ_2"/>
    <property type="match status" value="1"/>
</dbReference>
<dbReference type="PANTHER" id="PTHR14021">
    <property type="entry name" value="IRON-SULFUR CLUSTER CO-CHAPERONE PROTEIN HSCB"/>
    <property type="match status" value="1"/>
</dbReference>
<evidence type="ECO:0000313" key="7">
    <source>
        <dbReference type="EMBL" id="MET1488643.1"/>
    </source>
</evidence>
<dbReference type="EMBL" id="JBEWLZ010000001">
    <property type="protein sequence ID" value="MET1488643.1"/>
    <property type="molecule type" value="Genomic_DNA"/>
</dbReference>
<organism evidence="7 8">
    <name type="scientific">Uliginosibacterium paludis</name>
    <dbReference type="NCBI Taxonomy" id="1615952"/>
    <lineage>
        <taxon>Bacteria</taxon>
        <taxon>Pseudomonadati</taxon>
        <taxon>Pseudomonadota</taxon>
        <taxon>Betaproteobacteria</taxon>
        <taxon>Rhodocyclales</taxon>
        <taxon>Zoogloeaceae</taxon>
        <taxon>Uliginosibacterium</taxon>
    </lineage>
</organism>
<comment type="caution">
    <text evidence="7">The sequence shown here is derived from an EMBL/GenBank/DDBJ whole genome shotgun (WGS) entry which is preliminary data.</text>
</comment>
<keyword evidence="2 4" id="KW-0143">Chaperone</keyword>
<dbReference type="Pfam" id="PF07743">
    <property type="entry name" value="HSCB_C"/>
    <property type="match status" value="1"/>
</dbReference>
<dbReference type="NCBIfam" id="TIGR00714">
    <property type="entry name" value="hscB"/>
    <property type="match status" value="1"/>
</dbReference>
<dbReference type="InterPro" id="IPR009073">
    <property type="entry name" value="HscB_oligo_C"/>
</dbReference>
<comment type="similarity">
    <text evidence="1 4">Belongs to the HscB family.</text>
</comment>
<gene>
    <name evidence="4 7" type="primary">hscB</name>
    <name evidence="7" type="ORF">ABVT11_02305</name>
</gene>
<evidence type="ECO:0000256" key="2">
    <source>
        <dbReference type="ARBA" id="ARBA00023186"/>
    </source>
</evidence>
<dbReference type="CDD" id="cd06257">
    <property type="entry name" value="DnaJ"/>
    <property type="match status" value="1"/>
</dbReference>
<dbReference type="InterPro" id="IPR036869">
    <property type="entry name" value="J_dom_sf"/>
</dbReference>
<dbReference type="PANTHER" id="PTHR14021:SF15">
    <property type="entry name" value="IRON-SULFUR CLUSTER CO-CHAPERONE PROTEIN HSCB"/>
    <property type="match status" value="1"/>
</dbReference>
<dbReference type="InterPro" id="IPR036386">
    <property type="entry name" value="HscB_C_sf"/>
</dbReference>
<dbReference type="Gene3D" id="1.10.287.110">
    <property type="entry name" value="DnaJ domain"/>
    <property type="match status" value="1"/>
</dbReference>
<comment type="function">
    <text evidence="3 4">Co-chaperone involved in the maturation of iron-sulfur cluster-containing proteins. Seems to help targeting proteins to be folded toward HscA.</text>
</comment>
<protein>
    <recommendedName>
        <fullName evidence="4">Co-chaperone protein HscB homolog</fullName>
    </recommendedName>
</protein>
<dbReference type="NCBIfam" id="NF002935">
    <property type="entry name" value="PRK03578.1"/>
    <property type="match status" value="1"/>
</dbReference>
<evidence type="ECO:0000256" key="3">
    <source>
        <dbReference type="ARBA" id="ARBA00025596"/>
    </source>
</evidence>
<dbReference type="RefSeq" id="WP_345926938.1">
    <property type="nucleotide sequence ID" value="NZ_JBDIVF010000003.1"/>
</dbReference>
<name>A0ABV2CL76_9RHOO</name>
<dbReference type="SUPFAM" id="SSF46565">
    <property type="entry name" value="Chaperone J-domain"/>
    <property type="match status" value="1"/>
</dbReference>
<dbReference type="Gene3D" id="1.20.1280.20">
    <property type="entry name" value="HscB, C-terminal domain"/>
    <property type="match status" value="1"/>
</dbReference>
<evidence type="ECO:0000256" key="1">
    <source>
        <dbReference type="ARBA" id="ARBA00010476"/>
    </source>
</evidence>
<dbReference type="InterPro" id="IPR001623">
    <property type="entry name" value="DnaJ_domain"/>
</dbReference>
<reference evidence="7 8" key="1">
    <citation type="submission" date="2024-07" db="EMBL/GenBank/DDBJ databases">
        <title>Uliginosibacterium paludis KCTC:42655.</title>
        <authorList>
            <person name="Kim M.K."/>
        </authorList>
    </citation>
    <scope>NUCLEOTIDE SEQUENCE [LARGE SCALE GENOMIC DNA]</scope>
    <source>
        <strain evidence="7 8">KCTC 42655</strain>
    </source>
</reference>
<dbReference type="HAMAP" id="MF_00682">
    <property type="entry name" value="HscB"/>
    <property type="match status" value="1"/>
</dbReference>
<feature type="domain" description="J" evidence="6">
    <location>
        <begin position="3"/>
        <end position="77"/>
    </location>
</feature>